<feature type="domain" description="Glycosyltransferase 2-like" evidence="4">
    <location>
        <begin position="531"/>
        <end position="656"/>
    </location>
</feature>
<dbReference type="AlphaFoldDB" id="A0A953J9D0"/>
<accession>A0A953J9D0</accession>
<dbReference type="Proteomes" id="UP000705867">
    <property type="component" value="Unassembled WGS sequence"/>
</dbReference>
<sequence>MHAMEPLNPDKNSRPLFPDRDKKGSCDAHRRRAEEKNPSLEELRALLAERDARIVSLERELAEREALLQGIYQSGGWKLLRVYYAVRDRLLPLNTRRRLVIRLAMHALLHPREYLEKLNGTNMRKLLYFYKNFDPAVVEKKIEQKIEESVITAPTMIKCESALFFSNMVEVSGWAISREEIERIEIWCGDSPLGTATYGQPRPDVESAFPSVAGSLHSGFFFHSVLWNDDLAQGSPSLRIRAVTLPGGTVEVEQPVDGINAYSDYLAKVTPTEETLAWMREVYRNFAGQPRITVALRVTGETCPLLPDTLRSLMAQTYPLWQMALFHGEDVPSEAVQEARMLLGETAAGGHAINGGNPPLSDFTGDFFCFMTAGDLLAPDAFFQIVQKINREPGLDLVYTDEDSLRRGQRQDPFFKPSWSPDLLLGMNYIGDFFLVKKELFCRTGGLRYGNSPEGRFDLLLRATESAGHIGHVPLVLYTRGGGSSVYSADRGKGVIEEALQRRGSSATVVALQKEGAYRIQRTIEGSPRVSIIIPTMYGNPGFFDRCISSIVEKSTYRNCEIIIIDTSRGKLPLGELKRKIPASIGLRVMEYKDTFNYSRVNNLAAVKAEGEYLVFLNDDTEVISPGWIEALLEYAQQPGVGVVGAKLLYHDGNIQHGGIFLVDYGGGGRHAFRHFPSGTPAYYGLSGVARNCSAVTFACVMVPKKVFREVGGLDEGLRIECNDVDFCLRAGAAGYSVVWTPFAVLYHKELTSRGPANVLEDVEAFWSRWRPLLEKGDPYYNPNLTLEADNFSLSKRPVIVAHHEPNRTARFIPEVYRCAALLPKEIKNILVLKLDHIGDLILSLPAVTLLKRKFPGARITLLVGSWAKAVAEAAPDVDEVLTFDFFNERSEKGVRQPGRKEKEILAERLHAYGFDLAVDFRKHPETREVLLLSGARYTAGFSPENEFPWLSFSLKLNHAIGNVPGQRYKPHITLQLAALVDALPVEGTAVAPSGDIELPKLRFDAERNFPERYAYLRKAGFLAGIHPGAGGDIKQWPARYFARLADMLIERDSATVVIFGGRAERKLAADIRSLMKHGERAVNCAGEISLAEFMAMAGACRLFVGNDSGPCHISGIMGAPTLVVSGGQVMSHEWHPLGQKTLSVRLGLGCAPCYRAWAEQCPHDLKCLRFLWPERVWEASRHLLALSGVPGRRGNGRSAEKGQQAKILSERYGGVQTDK</sequence>
<dbReference type="Pfam" id="PF01075">
    <property type="entry name" value="Glyco_transf_9"/>
    <property type="match status" value="1"/>
</dbReference>
<name>A0A953J9D0_9BACT</name>
<evidence type="ECO:0000259" key="4">
    <source>
        <dbReference type="Pfam" id="PF00535"/>
    </source>
</evidence>
<dbReference type="GO" id="GO:0005829">
    <property type="term" value="C:cytosol"/>
    <property type="evidence" value="ECO:0007669"/>
    <property type="project" value="TreeGrafter"/>
</dbReference>
<keyword evidence="2 5" id="KW-0808">Transferase</keyword>
<dbReference type="InterPro" id="IPR002201">
    <property type="entry name" value="Glyco_trans_9"/>
</dbReference>
<dbReference type="CDD" id="cd04186">
    <property type="entry name" value="GT_2_like_c"/>
    <property type="match status" value="1"/>
</dbReference>
<dbReference type="EMBL" id="JAIOIV010000100">
    <property type="protein sequence ID" value="MBZ0156957.1"/>
    <property type="molecule type" value="Genomic_DNA"/>
</dbReference>
<dbReference type="PANTHER" id="PTHR30160">
    <property type="entry name" value="TETRAACYLDISACCHARIDE 4'-KINASE-RELATED"/>
    <property type="match status" value="1"/>
</dbReference>
<dbReference type="InterPro" id="IPR029044">
    <property type="entry name" value="Nucleotide-diphossugar_trans"/>
</dbReference>
<dbReference type="GO" id="GO:0008713">
    <property type="term" value="F:ADP-heptose-lipopolysaccharide heptosyltransferase activity"/>
    <property type="evidence" value="ECO:0007669"/>
    <property type="project" value="TreeGrafter"/>
</dbReference>
<organism evidence="5 6">
    <name type="scientific">Candidatus Nitrobium versatile</name>
    <dbReference type="NCBI Taxonomy" id="2884831"/>
    <lineage>
        <taxon>Bacteria</taxon>
        <taxon>Pseudomonadati</taxon>
        <taxon>Nitrospirota</taxon>
        <taxon>Nitrospiria</taxon>
        <taxon>Nitrospirales</taxon>
        <taxon>Nitrospiraceae</taxon>
        <taxon>Candidatus Nitrobium</taxon>
    </lineage>
</organism>
<dbReference type="InterPro" id="IPR001173">
    <property type="entry name" value="Glyco_trans_2-like"/>
</dbReference>
<evidence type="ECO:0000256" key="1">
    <source>
        <dbReference type="ARBA" id="ARBA00022676"/>
    </source>
</evidence>
<dbReference type="Gene3D" id="3.40.50.2000">
    <property type="entry name" value="Glycogen Phosphorylase B"/>
    <property type="match status" value="2"/>
</dbReference>
<feature type="compositionally biased region" description="Basic and acidic residues" evidence="3">
    <location>
        <begin position="11"/>
        <end position="36"/>
    </location>
</feature>
<comment type="caution">
    <text evidence="5">The sequence shown here is derived from an EMBL/GenBank/DDBJ whole genome shotgun (WGS) entry which is preliminary data.</text>
</comment>
<dbReference type="CDD" id="cd03789">
    <property type="entry name" value="GT9_LPS_heptosyltransferase"/>
    <property type="match status" value="1"/>
</dbReference>
<evidence type="ECO:0000313" key="5">
    <source>
        <dbReference type="EMBL" id="MBZ0156957.1"/>
    </source>
</evidence>
<dbReference type="Gene3D" id="3.90.550.10">
    <property type="entry name" value="Spore Coat Polysaccharide Biosynthesis Protein SpsA, Chain A"/>
    <property type="match status" value="2"/>
</dbReference>
<evidence type="ECO:0000313" key="6">
    <source>
        <dbReference type="Proteomes" id="UP000705867"/>
    </source>
</evidence>
<evidence type="ECO:0000256" key="3">
    <source>
        <dbReference type="SAM" id="MobiDB-lite"/>
    </source>
</evidence>
<feature type="region of interest" description="Disordered" evidence="3">
    <location>
        <begin position="1"/>
        <end position="36"/>
    </location>
</feature>
<gene>
    <name evidence="5" type="ORF">K8I29_12205</name>
</gene>
<dbReference type="SUPFAM" id="SSF53756">
    <property type="entry name" value="UDP-Glycosyltransferase/glycogen phosphorylase"/>
    <property type="match status" value="1"/>
</dbReference>
<dbReference type="PANTHER" id="PTHR30160:SF7">
    <property type="entry name" value="ADP-HEPTOSE--LPS HEPTOSYLTRANSFERASE 2"/>
    <property type="match status" value="1"/>
</dbReference>
<dbReference type="GO" id="GO:0009244">
    <property type="term" value="P:lipopolysaccharide core region biosynthetic process"/>
    <property type="evidence" value="ECO:0007669"/>
    <property type="project" value="TreeGrafter"/>
</dbReference>
<dbReference type="SUPFAM" id="SSF53448">
    <property type="entry name" value="Nucleotide-diphospho-sugar transferases"/>
    <property type="match status" value="2"/>
</dbReference>
<evidence type="ECO:0000256" key="2">
    <source>
        <dbReference type="ARBA" id="ARBA00022679"/>
    </source>
</evidence>
<dbReference type="InterPro" id="IPR051199">
    <property type="entry name" value="LPS_LOS_Heptosyltrfase"/>
</dbReference>
<protein>
    <submittedName>
        <fullName evidence="5">Glycosyltransferase</fullName>
        <ecNumber evidence="5">2.4.-.-</ecNumber>
    </submittedName>
</protein>
<reference evidence="5" key="2">
    <citation type="submission" date="2021-08" db="EMBL/GenBank/DDBJ databases">
        <authorList>
            <person name="Dalcin Martins P."/>
        </authorList>
    </citation>
    <scope>NUCLEOTIDE SEQUENCE</scope>
    <source>
        <strain evidence="5">MAG_39</strain>
    </source>
</reference>
<reference evidence="5" key="1">
    <citation type="journal article" date="2021" name="bioRxiv">
        <title>Unraveling nitrogen, sulfur and carbon metabolic pathways and microbial community transcriptional responses to substrate deprivation and toxicity stresses in a bioreactor mimicking anoxic brackish coastal sediment conditions.</title>
        <authorList>
            <person name="Martins P.D."/>
            <person name="Echeveste M.J."/>
            <person name="Arshad A."/>
            <person name="Kurth J."/>
            <person name="Ouboter H."/>
            <person name="Jetten M.S.M."/>
            <person name="Welte C.U."/>
        </authorList>
    </citation>
    <scope>NUCLEOTIDE SEQUENCE</scope>
    <source>
        <strain evidence="5">MAG_39</strain>
    </source>
</reference>
<dbReference type="Pfam" id="PF00535">
    <property type="entry name" value="Glycos_transf_2"/>
    <property type="match status" value="1"/>
</dbReference>
<keyword evidence="1 5" id="KW-0328">Glycosyltransferase</keyword>
<proteinExistence type="predicted"/>
<dbReference type="EC" id="2.4.-.-" evidence="5"/>